<evidence type="ECO:0000313" key="3">
    <source>
        <dbReference type="EMBL" id="KKY35539.1"/>
    </source>
</evidence>
<dbReference type="Pfam" id="PF00651">
    <property type="entry name" value="BTB"/>
    <property type="match status" value="1"/>
</dbReference>
<dbReference type="PANTHER" id="PTHR47843">
    <property type="entry name" value="BTB DOMAIN-CONTAINING PROTEIN-RELATED"/>
    <property type="match status" value="1"/>
</dbReference>
<evidence type="ECO:0000313" key="4">
    <source>
        <dbReference type="Proteomes" id="UP000034680"/>
    </source>
</evidence>
<reference evidence="3 4" key="1">
    <citation type="submission" date="2015-05" db="EMBL/GenBank/DDBJ databases">
        <title>Distinctive expansion of gene families associated with plant cell wall degradation and secondary metabolism in the genomes of grapevine trunk pathogens.</title>
        <authorList>
            <person name="Lawrence D.P."/>
            <person name="Travadon R."/>
            <person name="Rolshausen P.E."/>
            <person name="Baumgartner K."/>
        </authorList>
    </citation>
    <scope>NUCLEOTIDE SEQUENCE [LARGE SCALE GENOMIC DNA]</scope>
    <source>
        <strain evidence="3">DA912</strain>
    </source>
</reference>
<dbReference type="InterPro" id="IPR011333">
    <property type="entry name" value="SKP1/BTB/POZ_sf"/>
</dbReference>
<dbReference type="AlphaFoldDB" id="A0A0G2FNE4"/>
<reference evidence="3 4" key="2">
    <citation type="submission" date="2015-05" db="EMBL/GenBank/DDBJ databases">
        <authorList>
            <person name="Morales-Cruz A."/>
            <person name="Amrine K.C."/>
            <person name="Cantu D."/>
        </authorList>
    </citation>
    <scope>NUCLEOTIDE SEQUENCE [LARGE SCALE GENOMIC DNA]</scope>
    <source>
        <strain evidence="3">DA912</strain>
    </source>
</reference>
<evidence type="ECO:0000256" key="1">
    <source>
        <dbReference type="SAM" id="MobiDB-lite"/>
    </source>
</evidence>
<dbReference type="InterPro" id="IPR000210">
    <property type="entry name" value="BTB/POZ_dom"/>
</dbReference>
<dbReference type="PANTHER" id="PTHR47843:SF7">
    <property type="entry name" value="BTB DOMAIN-CONTAINING PROTEIN"/>
    <property type="match status" value="1"/>
</dbReference>
<dbReference type="CDD" id="cd18186">
    <property type="entry name" value="BTB_POZ_ZBTB_KLHL-like"/>
    <property type="match status" value="1"/>
</dbReference>
<dbReference type="PROSITE" id="PS50097">
    <property type="entry name" value="BTB"/>
    <property type="match status" value="1"/>
</dbReference>
<feature type="domain" description="BTB" evidence="2">
    <location>
        <begin position="75"/>
        <end position="141"/>
    </location>
</feature>
<comment type="caution">
    <text evidence="3">The sequence shown here is derived from an EMBL/GenBank/DDBJ whole genome shotgun (WGS) entry which is preliminary data.</text>
</comment>
<dbReference type="Gene3D" id="3.30.710.10">
    <property type="entry name" value="Potassium Channel Kv1.1, Chain A"/>
    <property type="match status" value="1"/>
</dbReference>
<accession>A0A0G2FNE4</accession>
<name>A0A0G2FNE4_9PEZI</name>
<organism evidence="3 4">
    <name type="scientific">Diaporthe ampelina</name>
    <dbReference type="NCBI Taxonomy" id="1214573"/>
    <lineage>
        <taxon>Eukaryota</taxon>
        <taxon>Fungi</taxon>
        <taxon>Dikarya</taxon>
        <taxon>Ascomycota</taxon>
        <taxon>Pezizomycotina</taxon>
        <taxon>Sordariomycetes</taxon>
        <taxon>Sordariomycetidae</taxon>
        <taxon>Diaporthales</taxon>
        <taxon>Diaporthaceae</taxon>
        <taxon>Diaporthe</taxon>
    </lineage>
</organism>
<sequence length="288" mass="32065">MFGRSRKASVSQTTTKSKPPSTAVTRDSGVSKRRPSTASRRRPSNACSAQSLVDPSGKWVSPEAQLHAYRNSPIITLVVGREARIFAAHEEVLTKSPVLAAALRSQYMEPTGKRITLPDEEPEVLSPILEYLYKGDYSPRLVHNKRRDTWEIESNDEATIFHQATGAEILKDTVIYCAAEKYKLDELKRIALRKQGLRTGIPCGIILSSARFAYANTSDSDSKLRAHYLALIIRSRSTFKRSGTMQQEMFNGGSQLFFDLFVALANHVDDIQSPRGTPRSGTPKNGFF</sequence>
<keyword evidence="4" id="KW-1185">Reference proteome</keyword>
<feature type="region of interest" description="Disordered" evidence="1">
    <location>
        <begin position="1"/>
        <end position="57"/>
    </location>
</feature>
<dbReference type="OrthoDB" id="45365at2759"/>
<feature type="compositionally biased region" description="Low complexity" evidence="1">
    <location>
        <begin position="13"/>
        <end position="22"/>
    </location>
</feature>
<dbReference type="Proteomes" id="UP000034680">
    <property type="component" value="Unassembled WGS sequence"/>
</dbReference>
<gene>
    <name evidence="3" type="ORF">UCDDA912_g04500</name>
</gene>
<dbReference type="STRING" id="1214573.A0A0G2FNE4"/>
<dbReference type="SUPFAM" id="SSF54695">
    <property type="entry name" value="POZ domain"/>
    <property type="match status" value="1"/>
</dbReference>
<feature type="compositionally biased region" description="Basic residues" evidence="1">
    <location>
        <begin position="31"/>
        <end position="43"/>
    </location>
</feature>
<proteinExistence type="predicted"/>
<dbReference type="EMBL" id="LCUC01000155">
    <property type="protein sequence ID" value="KKY35539.1"/>
    <property type="molecule type" value="Genomic_DNA"/>
</dbReference>
<protein>
    <submittedName>
        <fullName evidence="3">Putative btb poz domain containing protein</fullName>
    </submittedName>
</protein>
<evidence type="ECO:0000259" key="2">
    <source>
        <dbReference type="PROSITE" id="PS50097"/>
    </source>
</evidence>